<dbReference type="Gene3D" id="2.60.200.40">
    <property type="match status" value="1"/>
</dbReference>
<feature type="transmembrane region" description="Helical" evidence="1">
    <location>
        <begin position="368"/>
        <end position="391"/>
    </location>
</feature>
<dbReference type="NCBIfam" id="TIGR00341">
    <property type="entry name" value="TIGR00341 family protein"/>
    <property type="match status" value="1"/>
</dbReference>
<keyword evidence="1" id="KW-0812">Transmembrane</keyword>
<proteinExistence type="predicted"/>
<feature type="transmembrane region" description="Helical" evidence="1">
    <location>
        <begin position="493"/>
        <end position="518"/>
    </location>
</feature>
<keyword evidence="1" id="KW-1133">Transmembrane helix</keyword>
<feature type="transmembrane region" description="Helical" evidence="1">
    <location>
        <begin position="467"/>
        <end position="487"/>
    </location>
</feature>
<evidence type="ECO:0000256" key="1">
    <source>
        <dbReference type="SAM" id="Phobius"/>
    </source>
</evidence>
<organism evidence="2">
    <name type="scientific">hydrothermal vent metagenome</name>
    <dbReference type="NCBI Taxonomy" id="652676"/>
    <lineage>
        <taxon>unclassified sequences</taxon>
        <taxon>metagenomes</taxon>
        <taxon>ecological metagenomes</taxon>
    </lineage>
</organism>
<dbReference type="SUPFAM" id="SSF111331">
    <property type="entry name" value="NAD kinase/diacylglycerol kinase-like"/>
    <property type="match status" value="1"/>
</dbReference>
<evidence type="ECO:0008006" key="3">
    <source>
        <dbReference type="Google" id="ProtNLM"/>
    </source>
</evidence>
<feature type="transmembrane region" description="Helical" evidence="1">
    <location>
        <begin position="530"/>
        <end position="548"/>
    </location>
</feature>
<dbReference type="AlphaFoldDB" id="A0A1W1EAA4"/>
<gene>
    <name evidence="2" type="ORF">MNB_SV-4-31</name>
</gene>
<feature type="transmembrane region" description="Helical" evidence="1">
    <location>
        <begin position="403"/>
        <end position="424"/>
    </location>
</feature>
<reference evidence="2" key="1">
    <citation type="submission" date="2016-10" db="EMBL/GenBank/DDBJ databases">
        <authorList>
            <person name="de Groot N.N."/>
        </authorList>
    </citation>
    <scope>NUCLEOTIDE SEQUENCE</scope>
</reference>
<evidence type="ECO:0000313" key="2">
    <source>
        <dbReference type="EMBL" id="SFV90787.1"/>
    </source>
</evidence>
<sequence>MIFYLYERGLEAFVEEVKAVALLPDEIQIMSIDAFLRQQPGDVDHLIISGSLASIKRVIPTALEKDVTLGITPTAEQKNLIRTFALPGKLEDAVKLALEPAEDRIDLLYCNGQIVLQEAVIGDAPPLDQFESSIGQQSWRERLGHFWKTLLRVRHLKHTKMKITVANGNEMKFSAAGVVGIEYNNRTFASKLIASELSVMDGKSTVVILSPQSMLQYVGYLFKSLVSHLSSSRLPASVGFIRSSLLEIEPQTPLKIVIDSQEAGESPASLETKQAVLRLSVGEAFWERNSREKNTKESMKVDHLPSDEERIGFLGEGIPLFSHASQEQYAALFTNLREESKLNATFLTLLILSTLIATFGLFVNSSSVIIGAMLLAPLMQPIISLSMGVLRQDSALLGSGAKTIAAGVLAVIVTAALTSVLTPIERLTPEMAGRLSPTILDLFIAIVSGVAAAYVKSNEKIASSLAGVAIAVALVPPIAVSGIGLGWGEWHMFYSAFLLFVTNLVGIVLAAALTFTALGFSPLHLARKGVMVWLMIVALVAMPLYSAFRQMQEDIEIQRILTHHTFNVGRHDVTLNNVKILHHGEEESIACEVLSSGILLPEEKRRLKEEVLQRIDKKIEVVVSYRYRL</sequence>
<dbReference type="InterPro" id="IPR005240">
    <property type="entry name" value="DUF389"/>
</dbReference>
<feature type="transmembrane region" description="Helical" evidence="1">
    <location>
        <begin position="342"/>
        <end position="362"/>
    </location>
</feature>
<feature type="transmembrane region" description="Helical" evidence="1">
    <location>
        <begin position="436"/>
        <end position="455"/>
    </location>
</feature>
<dbReference type="Pfam" id="PF04087">
    <property type="entry name" value="DUF389"/>
    <property type="match status" value="1"/>
</dbReference>
<dbReference type="Gene3D" id="3.40.50.10330">
    <property type="entry name" value="Probable inorganic polyphosphate/atp-NAD kinase, domain 1"/>
    <property type="match status" value="1"/>
</dbReference>
<dbReference type="EMBL" id="FPIB01000023">
    <property type="protein sequence ID" value="SFV90787.1"/>
    <property type="molecule type" value="Genomic_DNA"/>
</dbReference>
<name>A0A1W1EAA4_9ZZZZ</name>
<dbReference type="InterPro" id="IPR017438">
    <property type="entry name" value="ATP-NAD_kinase_N"/>
</dbReference>
<dbReference type="PANTHER" id="PTHR20992:SF9">
    <property type="entry name" value="AT15442P-RELATED"/>
    <property type="match status" value="1"/>
</dbReference>
<keyword evidence="1" id="KW-0472">Membrane</keyword>
<accession>A0A1W1EAA4</accession>
<protein>
    <recommendedName>
        <fullName evidence="3">TIGR00341 family protein</fullName>
    </recommendedName>
</protein>
<dbReference type="InterPro" id="IPR016064">
    <property type="entry name" value="NAD/diacylglycerol_kinase_sf"/>
</dbReference>
<dbReference type="PANTHER" id="PTHR20992">
    <property type="entry name" value="AT15442P-RELATED"/>
    <property type="match status" value="1"/>
</dbReference>